<dbReference type="Gene3D" id="3.40.50.300">
    <property type="entry name" value="P-loop containing nucleotide triphosphate hydrolases"/>
    <property type="match status" value="1"/>
</dbReference>
<dbReference type="GO" id="GO:0051707">
    <property type="term" value="P:response to other organism"/>
    <property type="evidence" value="ECO:0007669"/>
    <property type="project" value="UniProtKB-ARBA"/>
</dbReference>
<dbReference type="Pfam" id="PF23559">
    <property type="entry name" value="WHD_DRP"/>
    <property type="match status" value="1"/>
</dbReference>
<dbReference type="Proteomes" id="UP000596661">
    <property type="component" value="Chromosome 3"/>
</dbReference>
<keyword evidence="4" id="KW-0067">ATP-binding</keyword>
<dbReference type="InterPro" id="IPR055414">
    <property type="entry name" value="LRR_R13L4/SHOC2-like"/>
</dbReference>
<accession>A0A803P6P1</accession>
<dbReference type="Pfam" id="PF23598">
    <property type="entry name" value="LRR_14"/>
    <property type="match status" value="1"/>
</dbReference>
<evidence type="ECO:0000256" key="4">
    <source>
        <dbReference type="ARBA" id="ARBA00022840"/>
    </source>
</evidence>
<evidence type="ECO:0000256" key="2">
    <source>
        <dbReference type="ARBA" id="ARBA00022741"/>
    </source>
</evidence>
<dbReference type="Pfam" id="PF00931">
    <property type="entry name" value="NB-ARC"/>
    <property type="match status" value="1"/>
</dbReference>
<dbReference type="Gramene" id="evm.model.03.1797">
    <property type="protein sequence ID" value="cds.evm.model.03.1797"/>
    <property type="gene ID" value="evm.TU.03.1797"/>
</dbReference>
<dbReference type="SUPFAM" id="SSF52058">
    <property type="entry name" value="L domain-like"/>
    <property type="match status" value="2"/>
</dbReference>
<reference evidence="9" key="1">
    <citation type="submission" date="2018-11" db="EMBL/GenBank/DDBJ databases">
        <authorList>
            <person name="Grassa J C."/>
        </authorList>
    </citation>
    <scope>NUCLEOTIDE SEQUENCE [LARGE SCALE GENOMIC DNA]</scope>
</reference>
<dbReference type="InterPro" id="IPR032675">
    <property type="entry name" value="LRR_dom_sf"/>
</dbReference>
<reference evidence="9" key="2">
    <citation type="submission" date="2021-03" db="UniProtKB">
        <authorList>
            <consortium name="EnsemblPlants"/>
        </authorList>
    </citation>
    <scope>IDENTIFICATION</scope>
</reference>
<dbReference type="InterPro" id="IPR002182">
    <property type="entry name" value="NB-ARC"/>
</dbReference>
<dbReference type="PANTHER" id="PTHR36766">
    <property type="entry name" value="PLANT BROAD-SPECTRUM MILDEW RESISTANCE PROTEIN RPW8"/>
    <property type="match status" value="1"/>
</dbReference>
<dbReference type="EMBL" id="UZAU01000333">
    <property type="status" value="NOT_ANNOTATED_CDS"/>
    <property type="molecule type" value="Genomic_DNA"/>
</dbReference>
<dbReference type="Gene3D" id="3.80.10.10">
    <property type="entry name" value="Ribonuclease Inhibitor"/>
    <property type="match status" value="2"/>
</dbReference>
<evidence type="ECO:0000259" key="7">
    <source>
        <dbReference type="Pfam" id="PF23559"/>
    </source>
</evidence>
<protein>
    <submittedName>
        <fullName evidence="9">Uncharacterized protein</fullName>
    </submittedName>
</protein>
<dbReference type="InterPro" id="IPR058922">
    <property type="entry name" value="WHD_DRP"/>
</dbReference>
<evidence type="ECO:0000313" key="10">
    <source>
        <dbReference type="Proteomes" id="UP000596661"/>
    </source>
</evidence>
<dbReference type="OMA" id="NENAPHI"/>
<evidence type="ECO:0000259" key="8">
    <source>
        <dbReference type="Pfam" id="PF23598"/>
    </source>
</evidence>
<evidence type="ECO:0000259" key="5">
    <source>
        <dbReference type="Pfam" id="PF00931"/>
    </source>
</evidence>
<evidence type="ECO:0000256" key="1">
    <source>
        <dbReference type="ARBA" id="ARBA00022737"/>
    </source>
</evidence>
<dbReference type="InterPro" id="IPR041118">
    <property type="entry name" value="Rx_N"/>
</dbReference>
<dbReference type="Gene3D" id="1.10.8.430">
    <property type="entry name" value="Helical domain of apoptotic protease-activating factors"/>
    <property type="match status" value="1"/>
</dbReference>
<sequence length="1083" mass="124237">MAVELVVGPVISASVEFLLKKITSSEVTSFLRGKKDSGFDSLLEKLKTMFLSLAEVLGDADQKQMRNPRVEEWLEKLQDAVEDAEDLFDEIEYDALKLKVDAQYKTKVRKFLSNFNLIDRDRKIGMEKILERLENFEKQKYILNLQKSVEKIQSKRPPSVSSIDDYEFYGRDDEKKNLKEILMFDEVGSEKICVIPIVGLGGIGKTALAQAVYNDDEVKKHFELKAWVCVSDEFDVCKVTKTVLEAVTRDACTVENLNVMQERIQERLKEKKFLVILDDVWCEQYDFWDTMRMIFKVGAQGSKIIVTTRSRKVASVIGTTEVRHLNELNEVACLKLFVKVVSRNEEFSMDSELEKIGKEIVKKCKGLPLAVKALASLLCFTDVKQWERIAKSDILDLPIGGENILPALRLSYYYLPLYLKRCFVYCSMFPKGYAFTKDELVSLWMVDNLLEYSSTREEVGCEYFNDLVSRSFFQPLDHKKDHFVMHDLMVDLANVVSRKKFIHLEINKSYEIELIKRTRHIAIDGHKDFHEIFKSVSKPIPLRTFLPIVSLLYEASKLQQFVLEDLLKLKRLRFLSLKGYIHVSELPKSVGELKHLRYVDVSYTSIKELPKSFSKLFNLQTLKLLGCKDLTKLPKNFHHLISLRYLDINCPRLCSLPPLGQLPALETLWIEHCDAMGTVGLEFYGTTSTPFPSLEILELRGMSKWKEWSMPKENVQAFPKLKSLVISMCQSLTGDLPYLLPSLIELDIFKCPELGSSLPMMPNVSTVKIDMREKLAGFKSCYGLQNFDKRCVPTNLRSLFIRDCDNIEFLPPYKYESLQQLSIEIFSSSFELLHIDSFPNIKKVEIENCENVESFSQFHSPVTSLSTLSIYGCPNFTLLPDSNLHCPILTQLELSDCSKLRFLPEKLSTLLPSLQELVIYDCPELESLPRLGLPLSLRELTVKHCDKVIASRKNWNLQALPNLISFDFGWYKGEDMVSFLEQGLLPTSLTFLKIDGVACLETLDDKGFQELTSLKELHIYGSPNLQALPVKGLPPSFENLLPPSFESFIICGCSLLEAKYEWKEEEYYKKISCIPQQPASSSY</sequence>
<dbReference type="Gene3D" id="1.10.10.10">
    <property type="entry name" value="Winged helix-like DNA-binding domain superfamily/Winged helix DNA-binding domain"/>
    <property type="match status" value="1"/>
</dbReference>
<dbReference type="InterPro" id="IPR042197">
    <property type="entry name" value="Apaf_helical"/>
</dbReference>
<dbReference type="AlphaFoldDB" id="A0A803P6P1"/>
<keyword evidence="3" id="KW-0611">Plant defense</keyword>
<dbReference type="PRINTS" id="PR00364">
    <property type="entry name" value="DISEASERSIST"/>
</dbReference>
<dbReference type="Gene3D" id="1.20.5.4130">
    <property type="match status" value="1"/>
</dbReference>
<keyword evidence="2" id="KW-0547">Nucleotide-binding</keyword>
<dbReference type="GO" id="GO:0005524">
    <property type="term" value="F:ATP binding"/>
    <property type="evidence" value="ECO:0007669"/>
    <property type="project" value="UniProtKB-KW"/>
</dbReference>
<feature type="domain" description="Disease resistance N-terminal" evidence="6">
    <location>
        <begin position="15"/>
        <end position="103"/>
    </location>
</feature>
<feature type="domain" description="Disease resistance protein winged helix" evidence="7">
    <location>
        <begin position="428"/>
        <end position="493"/>
    </location>
</feature>
<dbReference type="EnsemblPlants" id="evm.model.03.1797">
    <property type="protein sequence ID" value="cds.evm.model.03.1797"/>
    <property type="gene ID" value="evm.TU.03.1797"/>
</dbReference>
<dbReference type="FunFam" id="1.10.10.10:FF:000322">
    <property type="entry name" value="Probable disease resistance protein At1g63360"/>
    <property type="match status" value="1"/>
</dbReference>
<dbReference type="PANTHER" id="PTHR36766:SF40">
    <property type="entry name" value="DISEASE RESISTANCE PROTEIN RGA3"/>
    <property type="match status" value="1"/>
</dbReference>
<dbReference type="SUPFAM" id="SSF52540">
    <property type="entry name" value="P-loop containing nucleoside triphosphate hydrolases"/>
    <property type="match status" value="1"/>
</dbReference>
<dbReference type="GO" id="GO:0043531">
    <property type="term" value="F:ADP binding"/>
    <property type="evidence" value="ECO:0007669"/>
    <property type="project" value="InterPro"/>
</dbReference>
<proteinExistence type="predicted"/>
<dbReference type="GO" id="GO:0006952">
    <property type="term" value="P:defense response"/>
    <property type="evidence" value="ECO:0007669"/>
    <property type="project" value="UniProtKB-KW"/>
</dbReference>
<dbReference type="Pfam" id="PF18052">
    <property type="entry name" value="Rx_N"/>
    <property type="match status" value="1"/>
</dbReference>
<evidence type="ECO:0000256" key="3">
    <source>
        <dbReference type="ARBA" id="ARBA00022821"/>
    </source>
</evidence>
<dbReference type="OrthoDB" id="1896560at2759"/>
<dbReference type="FunFam" id="3.40.50.300:FF:001091">
    <property type="entry name" value="Probable disease resistance protein At1g61300"/>
    <property type="match status" value="1"/>
</dbReference>
<keyword evidence="1" id="KW-0677">Repeat</keyword>
<dbReference type="InterPro" id="IPR036388">
    <property type="entry name" value="WH-like_DNA-bd_sf"/>
</dbReference>
<evidence type="ECO:0000259" key="6">
    <source>
        <dbReference type="Pfam" id="PF18052"/>
    </source>
</evidence>
<dbReference type="InterPro" id="IPR027417">
    <property type="entry name" value="P-loop_NTPase"/>
</dbReference>
<keyword evidence="10" id="KW-1185">Reference proteome</keyword>
<feature type="domain" description="Disease resistance R13L4/SHOC-2-like LRR" evidence="8">
    <location>
        <begin position="553"/>
        <end position="748"/>
    </location>
</feature>
<evidence type="ECO:0000313" key="9">
    <source>
        <dbReference type="EnsemblPlants" id="cds.evm.model.03.1797"/>
    </source>
</evidence>
<feature type="domain" description="NB-ARC" evidence="5">
    <location>
        <begin position="173"/>
        <end position="345"/>
    </location>
</feature>
<organism evidence="9 10">
    <name type="scientific">Cannabis sativa</name>
    <name type="common">Hemp</name>
    <name type="synonym">Marijuana</name>
    <dbReference type="NCBI Taxonomy" id="3483"/>
    <lineage>
        <taxon>Eukaryota</taxon>
        <taxon>Viridiplantae</taxon>
        <taxon>Streptophyta</taxon>
        <taxon>Embryophyta</taxon>
        <taxon>Tracheophyta</taxon>
        <taxon>Spermatophyta</taxon>
        <taxon>Magnoliopsida</taxon>
        <taxon>eudicotyledons</taxon>
        <taxon>Gunneridae</taxon>
        <taxon>Pentapetalae</taxon>
        <taxon>rosids</taxon>
        <taxon>fabids</taxon>
        <taxon>Rosales</taxon>
        <taxon>Cannabaceae</taxon>
        <taxon>Cannabis</taxon>
    </lineage>
</organism>
<name>A0A803P6P1_CANSA</name>